<feature type="compositionally biased region" description="Polar residues" evidence="1">
    <location>
        <begin position="74"/>
        <end position="83"/>
    </location>
</feature>
<evidence type="ECO:0000256" key="1">
    <source>
        <dbReference type="SAM" id="MobiDB-lite"/>
    </source>
</evidence>
<dbReference type="AlphaFoldDB" id="W4Q3H2"/>
<organism evidence="2 3">
    <name type="scientific">Halalkalibacter wakoensis JCM 9140</name>
    <dbReference type="NCBI Taxonomy" id="1236970"/>
    <lineage>
        <taxon>Bacteria</taxon>
        <taxon>Bacillati</taxon>
        <taxon>Bacillota</taxon>
        <taxon>Bacilli</taxon>
        <taxon>Bacillales</taxon>
        <taxon>Bacillaceae</taxon>
        <taxon>Halalkalibacter</taxon>
    </lineage>
</organism>
<dbReference type="Proteomes" id="UP000018890">
    <property type="component" value="Unassembled WGS sequence"/>
</dbReference>
<feature type="region of interest" description="Disordered" evidence="1">
    <location>
        <begin position="74"/>
        <end position="110"/>
    </location>
</feature>
<accession>W4Q3H2</accession>
<comment type="caution">
    <text evidence="2">The sequence shown here is derived from an EMBL/GenBank/DDBJ whole genome shotgun (WGS) entry which is preliminary data.</text>
</comment>
<sequence>MNRVRVKVEEDDVESSEVAASSTGYSEVVNVSNGNFTATFNDLAEGSFVATVIPLAGPVGHEVDLVSFGSSNWSNSFDVPDQSSEPEEPTDGGSVNDGEDENEEGSNPITIDDAFVDWSITAITGGVVMEAELDAEAIDVVKEIQINFDLEGGSQEEVTLTKPLEESDGNAYRRAIDLPAGIHEYTISALNGSGDVVGEVKAGSVTVSVLPRWQQQPGYLYVQSGSSGRTETELFTVVGNFSYSRLPVDSLGRTQSGDRVNVFDGSMIRFDLDRHRMSDFRIVSRQSLLETNGNPASHHYITPFVENYQGAEITVPIR</sequence>
<name>W4Q3H2_9BACI</name>
<protein>
    <submittedName>
        <fullName evidence="2">Uncharacterized protein</fullName>
    </submittedName>
</protein>
<dbReference type="RefSeq" id="WP_034745689.1">
    <property type="nucleotide sequence ID" value="NZ_BAUT01000021.1"/>
</dbReference>
<keyword evidence="3" id="KW-1185">Reference proteome</keyword>
<evidence type="ECO:0000313" key="3">
    <source>
        <dbReference type="Proteomes" id="UP000018890"/>
    </source>
</evidence>
<dbReference type="EMBL" id="BAUT01000021">
    <property type="protein sequence ID" value="GAE26278.1"/>
    <property type="molecule type" value="Genomic_DNA"/>
</dbReference>
<gene>
    <name evidence="2" type="ORF">JCM9140_2327</name>
</gene>
<evidence type="ECO:0000313" key="2">
    <source>
        <dbReference type="EMBL" id="GAE26278.1"/>
    </source>
</evidence>
<reference evidence="2" key="1">
    <citation type="journal article" date="2014" name="Genome Announc.">
        <title>Draft Genome Sequences of Three Alkaliphilic Bacillus Strains, Bacillus wakoensis JCM 9140T, Bacillus akibai JCM 9157T, and Bacillus hemicellulosilyticus JCM 9152T.</title>
        <authorList>
            <person name="Yuki M."/>
            <person name="Oshima K."/>
            <person name="Suda W."/>
            <person name="Oshida Y."/>
            <person name="Kitamura K."/>
            <person name="Iida T."/>
            <person name="Hattori M."/>
            <person name="Ohkuma M."/>
        </authorList>
    </citation>
    <scope>NUCLEOTIDE SEQUENCE [LARGE SCALE GENOMIC DNA]</scope>
    <source>
        <strain evidence="2">JCM 9140</strain>
    </source>
</reference>
<dbReference type="STRING" id="1236970.JCM9140_2327"/>
<proteinExistence type="predicted"/>